<sequence length="237" mass="26064">MSFFPASHCPRLIHARSIGFRCWLATAYTGTRYKPDRTARRDCRRLRTRSRRASARVSKGCDRPCCRCRSFDRRRRLRLRRLSHRFRRRTHVIAIASECSSLMTTACMEPAANRSKSLEVLAAPDGLEVLAAPDGLEVEAPDGNLQGFESSNCKNQYHTAAEPLAAGDSGGRPTAAGAEGIRRACGRLRRAPDNAQRSGKRRPLFSLLLLFSGSCTAVGKSQAVAASESNRSSVKGL</sequence>
<evidence type="ECO:0000313" key="3">
    <source>
        <dbReference type="Proteomes" id="UP000008810"/>
    </source>
</evidence>
<reference evidence="1 2" key="1">
    <citation type="journal article" date="2010" name="Nature">
        <title>Genome sequencing and analysis of the model grass Brachypodium distachyon.</title>
        <authorList>
            <consortium name="International Brachypodium Initiative"/>
        </authorList>
    </citation>
    <scope>NUCLEOTIDE SEQUENCE [LARGE SCALE GENOMIC DNA]</scope>
    <source>
        <strain evidence="1 2">Bd21</strain>
    </source>
</reference>
<dbReference type="EMBL" id="CM000883">
    <property type="protein sequence ID" value="PNT64385.1"/>
    <property type="molecule type" value="Genomic_DNA"/>
</dbReference>
<reference evidence="2" key="3">
    <citation type="submission" date="2018-08" db="UniProtKB">
        <authorList>
            <consortium name="EnsemblPlants"/>
        </authorList>
    </citation>
    <scope>IDENTIFICATION</scope>
    <source>
        <strain evidence="2">cv. Bd21</strain>
    </source>
</reference>
<protein>
    <submittedName>
        <fullName evidence="1 2">Uncharacterized protein</fullName>
    </submittedName>
</protein>
<evidence type="ECO:0000313" key="1">
    <source>
        <dbReference type="EMBL" id="PNT64385.1"/>
    </source>
</evidence>
<dbReference type="Gramene" id="PNT64385">
    <property type="protein sequence ID" value="PNT64385"/>
    <property type="gene ID" value="BRADI_4g27915v3"/>
</dbReference>
<accession>A0A2K2CQR9</accession>
<evidence type="ECO:0000313" key="2">
    <source>
        <dbReference type="EnsemblPlants" id="PNT64385"/>
    </source>
</evidence>
<dbReference type="ExpressionAtlas" id="A0A2K2CQR9">
    <property type="expression patterns" value="differential"/>
</dbReference>
<dbReference type="Proteomes" id="UP000008810">
    <property type="component" value="Chromosome 4"/>
</dbReference>
<dbReference type="EnsemblPlants" id="PNT64385">
    <property type="protein sequence ID" value="PNT64385"/>
    <property type="gene ID" value="BRADI_4g27915v3"/>
</dbReference>
<dbReference type="AlphaFoldDB" id="A0A2K2CQR9"/>
<gene>
    <name evidence="1" type="ORF">BRADI_4g27915v3</name>
</gene>
<keyword evidence="3" id="KW-1185">Reference proteome</keyword>
<reference evidence="1" key="2">
    <citation type="submission" date="2017-06" db="EMBL/GenBank/DDBJ databases">
        <title>WGS assembly of Brachypodium distachyon.</title>
        <authorList>
            <consortium name="The International Brachypodium Initiative"/>
            <person name="Lucas S."/>
            <person name="Harmon-Smith M."/>
            <person name="Lail K."/>
            <person name="Tice H."/>
            <person name="Grimwood J."/>
            <person name="Bruce D."/>
            <person name="Barry K."/>
            <person name="Shu S."/>
            <person name="Lindquist E."/>
            <person name="Wang M."/>
            <person name="Pitluck S."/>
            <person name="Vogel J.P."/>
            <person name="Garvin D.F."/>
            <person name="Mockler T.C."/>
            <person name="Schmutz J."/>
            <person name="Rokhsar D."/>
            <person name="Bevan M.W."/>
        </authorList>
    </citation>
    <scope>NUCLEOTIDE SEQUENCE</scope>
    <source>
        <strain evidence="1">Bd21</strain>
    </source>
</reference>
<proteinExistence type="predicted"/>
<name>A0A2K2CQR9_BRADI</name>
<organism evidence="1">
    <name type="scientific">Brachypodium distachyon</name>
    <name type="common">Purple false brome</name>
    <name type="synonym">Trachynia distachya</name>
    <dbReference type="NCBI Taxonomy" id="15368"/>
    <lineage>
        <taxon>Eukaryota</taxon>
        <taxon>Viridiplantae</taxon>
        <taxon>Streptophyta</taxon>
        <taxon>Embryophyta</taxon>
        <taxon>Tracheophyta</taxon>
        <taxon>Spermatophyta</taxon>
        <taxon>Magnoliopsida</taxon>
        <taxon>Liliopsida</taxon>
        <taxon>Poales</taxon>
        <taxon>Poaceae</taxon>
        <taxon>BOP clade</taxon>
        <taxon>Pooideae</taxon>
        <taxon>Stipodae</taxon>
        <taxon>Brachypodieae</taxon>
        <taxon>Brachypodium</taxon>
    </lineage>
</organism>
<dbReference type="InParanoid" id="A0A2K2CQR9"/>